<dbReference type="SMART" id="SM00028">
    <property type="entry name" value="TPR"/>
    <property type="match status" value="4"/>
</dbReference>
<gene>
    <name evidence="5" type="primary">ycf3_2</name>
    <name evidence="5" type="ORF">FLB_16020</name>
</gene>
<reference evidence="5 6" key="1">
    <citation type="submission" date="2016-06" db="EMBL/GenBank/DDBJ databases">
        <title>Draft genome sequence of Flavobacterium succinicans strain DD5b.</title>
        <authorList>
            <person name="Poehlein A."/>
            <person name="Daniel R."/>
            <person name="Simeonova D.D."/>
        </authorList>
    </citation>
    <scope>NUCLEOTIDE SEQUENCE [LARGE SCALE GENOMIC DNA]</scope>
    <source>
        <strain evidence="5 6">DD5b</strain>
    </source>
</reference>
<evidence type="ECO:0000256" key="3">
    <source>
        <dbReference type="PROSITE-ProRule" id="PRU00339"/>
    </source>
</evidence>
<evidence type="ECO:0000313" key="6">
    <source>
        <dbReference type="Proteomes" id="UP000093807"/>
    </source>
</evidence>
<feature type="signal peptide" evidence="4">
    <location>
        <begin position="1"/>
        <end position="19"/>
    </location>
</feature>
<sequence>MKKTSLLFLLLISNLSSFAQNKIEAEKLVAEGVPYHDKGDYSGAINKYNKALELDKDNLLALSEKAFSLISLEKYDDAIEICKLAIKAHPGEDVKNVYVSYGNALDHLKKTDESLEVYSEGIKLFPNYYQLHFNKGITYSSIKKYDDAINCFKNSISINPKHAGSLNAIGILEMEQNRIPSILAFSRFFIIEPQTARSKKNFQYMRKLLMQGVTETTKQSVSINIDSNMLNDSTDTGKKKENNFSMTDLILSMDASQDFDKKNNNKTDVEKFIRKFETICSSLEESKKDNFGFYWEFLAPYFIEMKNKKLIEPFAYIVFVDSSSEDVSKWYKKNQDELDRFYDWSKNYNWKKQ</sequence>
<dbReference type="RefSeq" id="WP_064715410.1">
    <property type="nucleotide sequence ID" value="NZ_JMTM01000046.1"/>
</dbReference>
<evidence type="ECO:0000256" key="1">
    <source>
        <dbReference type="ARBA" id="ARBA00022737"/>
    </source>
</evidence>
<keyword evidence="2 3" id="KW-0802">TPR repeat</keyword>
<dbReference type="PATRIC" id="fig|29536.5.peg.1681"/>
<feature type="repeat" description="TPR" evidence="3">
    <location>
        <begin position="95"/>
        <end position="128"/>
    </location>
</feature>
<keyword evidence="6" id="KW-1185">Reference proteome</keyword>
<dbReference type="PANTHER" id="PTHR44943:SF4">
    <property type="entry name" value="TPR REPEAT-CONTAINING PROTEIN MJ0798"/>
    <property type="match status" value="1"/>
</dbReference>
<feature type="repeat" description="TPR" evidence="3">
    <location>
        <begin position="129"/>
        <end position="162"/>
    </location>
</feature>
<evidence type="ECO:0000256" key="2">
    <source>
        <dbReference type="ARBA" id="ARBA00022803"/>
    </source>
</evidence>
<dbReference type="Proteomes" id="UP000093807">
    <property type="component" value="Unassembled WGS sequence"/>
</dbReference>
<dbReference type="InterPro" id="IPR051685">
    <property type="entry name" value="Ycf3/AcsC/BcsC/TPR_MFPF"/>
</dbReference>
<keyword evidence="1" id="KW-0677">Repeat</keyword>
<dbReference type="PANTHER" id="PTHR44943">
    <property type="entry name" value="CELLULOSE SYNTHASE OPERON PROTEIN C"/>
    <property type="match status" value="1"/>
</dbReference>
<dbReference type="InterPro" id="IPR019734">
    <property type="entry name" value="TPR_rpt"/>
</dbReference>
<evidence type="ECO:0000256" key="4">
    <source>
        <dbReference type="SAM" id="SignalP"/>
    </source>
</evidence>
<organism evidence="5 6">
    <name type="scientific">Flavobacterium succinicans</name>
    <dbReference type="NCBI Taxonomy" id="29536"/>
    <lineage>
        <taxon>Bacteria</taxon>
        <taxon>Pseudomonadati</taxon>
        <taxon>Bacteroidota</taxon>
        <taxon>Flavobacteriia</taxon>
        <taxon>Flavobacteriales</taxon>
        <taxon>Flavobacteriaceae</taxon>
        <taxon>Flavobacterium</taxon>
    </lineage>
</organism>
<protein>
    <submittedName>
        <fullName evidence="5">Photosystem I assembly protein Ycf3</fullName>
    </submittedName>
</protein>
<dbReference type="Gene3D" id="1.25.40.10">
    <property type="entry name" value="Tetratricopeptide repeat domain"/>
    <property type="match status" value="2"/>
</dbReference>
<dbReference type="Pfam" id="PF00515">
    <property type="entry name" value="TPR_1"/>
    <property type="match status" value="1"/>
</dbReference>
<evidence type="ECO:0000313" key="5">
    <source>
        <dbReference type="EMBL" id="OAZ03913.1"/>
    </source>
</evidence>
<feature type="chain" id="PRO_5008286769" evidence="4">
    <location>
        <begin position="20"/>
        <end position="353"/>
    </location>
</feature>
<dbReference type="InterPro" id="IPR011990">
    <property type="entry name" value="TPR-like_helical_dom_sf"/>
</dbReference>
<name>A0A199XQ90_9FLAO</name>
<dbReference type="SUPFAM" id="SSF48452">
    <property type="entry name" value="TPR-like"/>
    <property type="match status" value="1"/>
</dbReference>
<dbReference type="Pfam" id="PF13181">
    <property type="entry name" value="TPR_8"/>
    <property type="match status" value="1"/>
</dbReference>
<comment type="caution">
    <text evidence="5">The sequence shown here is derived from an EMBL/GenBank/DDBJ whole genome shotgun (WGS) entry which is preliminary data.</text>
</comment>
<dbReference type="AlphaFoldDB" id="A0A199XQ90"/>
<dbReference type="Pfam" id="PF13414">
    <property type="entry name" value="TPR_11"/>
    <property type="match status" value="1"/>
</dbReference>
<accession>A0A199XQ90</accession>
<dbReference type="EMBL" id="JMTM01000046">
    <property type="protein sequence ID" value="OAZ03913.1"/>
    <property type="molecule type" value="Genomic_DNA"/>
</dbReference>
<keyword evidence="4" id="KW-0732">Signal</keyword>
<feature type="repeat" description="TPR" evidence="3">
    <location>
        <begin position="25"/>
        <end position="58"/>
    </location>
</feature>
<dbReference type="OrthoDB" id="793001at2"/>
<dbReference type="PROSITE" id="PS50005">
    <property type="entry name" value="TPR"/>
    <property type="match status" value="3"/>
</dbReference>
<proteinExistence type="predicted"/>